<dbReference type="Gene3D" id="3.40.960.10">
    <property type="entry name" value="VSR Endonuclease"/>
    <property type="match status" value="1"/>
</dbReference>
<gene>
    <name evidence="7" type="primary">vsr</name>
    <name evidence="7" type="ORF">IBL25_21470</name>
</gene>
<evidence type="ECO:0000313" key="8">
    <source>
        <dbReference type="Proteomes" id="UP000603940"/>
    </source>
</evidence>
<dbReference type="InterPro" id="IPR004603">
    <property type="entry name" value="DNA_mismatch_endonuc_vsr"/>
</dbReference>
<evidence type="ECO:0000256" key="1">
    <source>
        <dbReference type="ARBA" id="ARBA00022722"/>
    </source>
</evidence>
<feature type="non-terminal residue" evidence="7">
    <location>
        <position position="125"/>
    </location>
</feature>
<evidence type="ECO:0000256" key="5">
    <source>
        <dbReference type="ARBA" id="ARBA00023204"/>
    </source>
</evidence>
<comment type="similarity">
    <text evidence="6">Belongs to the Vsr family.</text>
</comment>
<protein>
    <submittedName>
        <fullName evidence="7">DNA mismatch endonuclease Vsr</fullName>
    </submittedName>
</protein>
<sequence length="125" mass="14860">MRAIKGKNTKPELLLRSMLHKAGYRFRLHRKDLPGRPDITFPSRHRVIEVRGCWWHRHADCRHCTTPRTRQEYWLPKFARNQARDAANEAALRALGWDVLVVWECELADAERLLNRVVRFLHLGE</sequence>
<keyword evidence="2 7" id="KW-0255">Endonuclease</keyword>
<evidence type="ECO:0000256" key="4">
    <source>
        <dbReference type="ARBA" id="ARBA00022801"/>
    </source>
</evidence>
<dbReference type="CDD" id="cd00221">
    <property type="entry name" value="Vsr"/>
    <property type="match status" value="1"/>
</dbReference>
<evidence type="ECO:0000256" key="3">
    <source>
        <dbReference type="ARBA" id="ARBA00022763"/>
    </source>
</evidence>
<comment type="caution">
    <text evidence="7">The sequence shown here is derived from an EMBL/GenBank/DDBJ whole genome shotgun (WGS) entry which is preliminary data.</text>
</comment>
<evidence type="ECO:0000256" key="6">
    <source>
        <dbReference type="ARBA" id="ARBA00029466"/>
    </source>
</evidence>
<keyword evidence="8" id="KW-1185">Reference proteome</keyword>
<keyword evidence="5" id="KW-0234">DNA repair</keyword>
<organism evidence="7 8">
    <name type="scientific">Pseudoroseomonas ludipueritiae</name>
    <dbReference type="NCBI Taxonomy" id="198093"/>
    <lineage>
        <taxon>Bacteria</taxon>
        <taxon>Pseudomonadati</taxon>
        <taxon>Pseudomonadota</taxon>
        <taxon>Alphaproteobacteria</taxon>
        <taxon>Acetobacterales</taxon>
        <taxon>Acetobacteraceae</taxon>
        <taxon>Pseudoroseomonas</taxon>
    </lineage>
</organism>
<dbReference type="EMBL" id="JACTUZ010000154">
    <property type="protein sequence ID" value="MBC9179515.1"/>
    <property type="molecule type" value="Genomic_DNA"/>
</dbReference>
<keyword evidence="1" id="KW-0540">Nuclease</keyword>
<evidence type="ECO:0000313" key="7">
    <source>
        <dbReference type="EMBL" id="MBC9179515.1"/>
    </source>
</evidence>
<dbReference type="Proteomes" id="UP000603940">
    <property type="component" value="Unassembled WGS sequence"/>
</dbReference>
<name>A0ABR7RCF4_9PROT</name>
<reference evidence="7 8" key="1">
    <citation type="journal article" date="2009" name="Int. J. Syst. Evol. Microbiol.">
        <title>Transfer of Teichococcus ludipueritiae and Muricoccus roseus to the genus Roseomonas, as Roseomonas ludipueritiae comb. nov. and Roseomonas rosea comb. nov., respectively, and emended description of the genus Roseomonas.</title>
        <authorList>
            <person name="Sanchez-Porro C."/>
            <person name="Gallego V."/>
            <person name="Busse H.J."/>
            <person name="Kampfer P."/>
            <person name="Ventosa A."/>
        </authorList>
    </citation>
    <scope>NUCLEOTIDE SEQUENCE [LARGE SCALE GENOMIC DNA]</scope>
    <source>
        <strain evidence="7 8">DSM 14915</strain>
    </source>
</reference>
<dbReference type="NCBIfam" id="TIGR00632">
    <property type="entry name" value="vsr"/>
    <property type="match status" value="1"/>
</dbReference>
<keyword evidence="3" id="KW-0227">DNA damage</keyword>
<proteinExistence type="inferred from homology"/>
<dbReference type="GO" id="GO:0004519">
    <property type="term" value="F:endonuclease activity"/>
    <property type="evidence" value="ECO:0007669"/>
    <property type="project" value="UniProtKB-KW"/>
</dbReference>
<keyword evidence="4" id="KW-0378">Hydrolase</keyword>
<evidence type="ECO:0000256" key="2">
    <source>
        <dbReference type="ARBA" id="ARBA00022759"/>
    </source>
</evidence>
<dbReference type="PIRSF" id="PIRSF018267">
    <property type="entry name" value="VSR_endonuc"/>
    <property type="match status" value="1"/>
</dbReference>
<accession>A0ABR7RCF4</accession>
<dbReference type="Pfam" id="PF03852">
    <property type="entry name" value="Vsr"/>
    <property type="match status" value="1"/>
</dbReference>
<dbReference type="SUPFAM" id="SSF52980">
    <property type="entry name" value="Restriction endonuclease-like"/>
    <property type="match status" value="1"/>
</dbReference>
<dbReference type="InterPro" id="IPR011335">
    <property type="entry name" value="Restrct_endonuc-II-like"/>
</dbReference>